<comment type="caution">
    <text evidence="2">The sequence shown here is derived from an EMBL/GenBank/DDBJ whole genome shotgun (WGS) entry which is preliminary data.</text>
</comment>
<dbReference type="Proteomes" id="UP001162156">
    <property type="component" value="Unassembled WGS sequence"/>
</dbReference>
<accession>A0AAV8X733</accession>
<evidence type="ECO:0000313" key="2">
    <source>
        <dbReference type="EMBL" id="KAJ8934753.1"/>
    </source>
</evidence>
<evidence type="ECO:0000256" key="1">
    <source>
        <dbReference type="SAM" id="MobiDB-lite"/>
    </source>
</evidence>
<evidence type="ECO:0000313" key="3">
    <source>
        <dbReference type="Proteomes" id="UP001162156"/>
    </source>
</evidence>
<protein>
    <submittedName>
        <fullName evidence="2">Uncharacterized protein</fullName>
    </submittedName>
</protein>
<name>A0AAV8X733_9CUCU</name>
<dbReference type="EMBL" id="JANEYF010003673">
    <property type="protein sequence ID" value="KAJ8934753.1"/>
    <property type="molecule type" value="Genomic_DNA"/>
</dbReference>
<organism evidence="2 3">
    <name type="scientific">Rhamnusium bicolor</name>
    <dbReference type="NCBI Taxonomy" id="1586634"/>
    <lineage>
        <taxon>Eukaryota</taxon>
        <taxon>Metazoa</taxon>
        <taxon>Ecdysozoa</taxon>
        <taxon>Arthropoda</taxon>
        <taxon>Hexapoda</taxon>
        <taxon>Insecta</taxon>
        <taxon>Pterygota</taxon>
        <taxon>Neoptera</taxon>
        <taxon>Endopterygota</taxon>
        <taxon>Coleoptera</taxon>
        <taxon>Polyphaga</taxon>
        <taxon>Cucujiformia</taxon>
        <taxon>Chrysomeloidea</taxon>
        <taxon>Cerambycidae</taxon>
        <taxon>Lepturinae</taxon>
        <taxon>Rhagiini</taxon>
        <taxon>Rhamnusium</taxon>
    </lineage>
</organism>
<dbReference type="AlphaFoldDB" id="A0AAV8X733"/>
<proteinExistence type="predicted"/>
<reference evidence="2" key="1">
    <citation type="journal article" date="2023" name="Insect Mol. Biol.">
        <title>Genome sequencing provides insights into the evolution of gene families encoding plant cell wall-degrading enzymes in longhorned beetles.</title>
        <authorList>
            <person name="Shin N.R."/>
            <person name="Okamura Y."/>
            <person name="Kirsch R."/>
            <person name="Pauchet Y."/>
        </authorList>
    </citation>
    <scope>NUCLEOTIDE SEQUENCE</scope>
    <source>
        <strain evidence="2">RBIC_L_NR</strain>
    </source>
</reference>
<gene>
    <name evidence="2" type="ORF">NQ314_013210</name>
</gene>
<sequence length="128" mass="14561">MSTPRAMGSAKKRGHQHHPRNDGTRRRVALDVTANTFLSKYSTNNVAVQNSTITNQNITINNSVSPKNILTLNETKLQTQNNTNNCDIEVIDLTNCDDDIVNIRKEFNSNEFKDDKCKEAVSKKRERR</sequence>
<feature type="region of interest" description="Disordered" evidence="1">
    <location>
        <begin position="1"/>
        <end position="27"/>
    </location>
</feature>
<keyword evidence="3" id="KW-1185">Reference proteome</keyword>